<proteinExistence type="predicted"/>
<keyword evidence="2" id="KW-1185">Reference proteome</keyword>
<comment type="caution">
    <text evidence="1">The sequence shown here is derived from an EMBL/GenBank/DDBJ whole genome shotgun (WGS) entry which is preliminary data.</text>
</comment>
<organism evidence="1 2">
    <name type="scientific">Sphingomonas rosea</name>
    <dbReference type="NCBI Taxonomy" id="335605"/>
    <lineage>
        <taxon>Bacteria</taxon>
        <taxon>Pseudomonadati</taxon>
        <taxon>Pseudomonadota</taxon>
        <taxon>Alphaproteobacteria</taxon>
        <taxon>Sphingomonadales</taxon>
        <taxon>Sphingomonadaceae</taxon>
        <taxon>Sphingomonas</taxon>
    </lineage>
</organism>
<name>A0ABP7TSZ2_9SPHN</name>
<reference evidence="2" key="1">
    <citation type="journal article" date="2019" name="Int. J. Syst. Evol. Microbiol.">
        <title>The Global Catalogue of Microorganisms (GCM) 10K type strain sequencing project: providing services to taxonomists for standard genome sequencing and annotation.</title>
        <authorList>
            <consortium name="The Broad Institute Genomics Platform"/>
            <consortium name="The Broad Institute Genome Sequencing Center for Infectious Disease"/>
            <person name="Wu L."/>
            <person name="Ma J."/>
        </authorList>
    </citation>
    <scope>NUCLEOTIDE SEQUENCE [LARGE SCALE GENOMIC DNA]</scope>
    <source>
        <strain evidence="2">JCM 17564</strain>
    </source>
</reference>
<dbReference type="RefSeq" id="WP_344695702.1">
    <property type="nucleotide sequence ID" value="NZ_BAABBR010000001.1"/>
</dbReference>
<evidence type="ECO:0000313" key="2">
    <source>
        <dbReference type="Proteomes" id="UP001424459"/>
    </source>
</evidence>
<sequence length="119" mass="12697">MWWLAGLIALQPVPGVAAPGSRDFDMQCMLVTQQAASALPDKDMALMAQIAAMFFMGRVDSSVTQAQLGALAEQAAGAIKGKPIGPILQSCGDFMQRRGKIFEQVGTEVEGREQGRATR</sequence>
<accession>A0ABP7TSZ2</accession>
<protein>
    <submittedName>
        <fullName evidence="1">Uncharacterized protein</fullName>
    </submittedName>
</protein>
<gene>
    <name evidence="1" type="ORF">GCM10022281_07820</name>
</gene>
<dbReference type="EMBL" id="BAABBR010000001">
    <property type="protein sequence ID" value="GAA4030818.1"/>
    <property type="molecule type" value="Genomic_DNA"/>
</dbReference>
<dbReference type="Proteomes" id="UP001424459">
    <property type="component" value="Unassembled WGS sequence"/>
</dbReference>
<evidence type="ECO:0000313" key="1">
    <source>
        <dbReference type="EMBL" id="GAA4030818.1"/>
    </source>
</evidence>